<keyword evidence="3" id="KW-1185">Reference proteome</keyword>
<dbReference type="Proteomes" id="UP001154282">
    <property type="component" value="Unassembled WGS sequence"/>
</dbReference>
<protein>
    <submittedName>
        <fullName evidence="2">Uncharacterized protein</fullName>
    </submittedName>
</protein>
<comment type="caution">
    <text evidence="2">The sequence shown here is derived from an EMBL/GenBank/DDBJ whole genome shotgun (WGS) entry which is preliminary data.</text>
</comment>
<dbReference type="EMBL" id="CAMGYJ010000002">
    <property type="protein sequence ID" value="CAI0378678.1"/>
    <property type="molecule type" value="Genomic_DNA"/>
</dbReference>
<evidence type="ECO:0000313" key="2">
    <source>
        <dbReference type="EMBL" id="CAI0378678.1"/>
    </source>
</evidence>
<feature type="region of interest" description="Disordered" evidence="1">
    <location>
        <begin position="1"/>
        <end position="30"/>
    </location>
</feature>
<accession>A0AAV0H1Z5</accession>
<evidence type="ECO:0000313" key="3">
    <source>
        <dbReference type="Proteomes" id="UP001154282"/>
    </source>
</evidence>
<name>A0AAV0H1Z5_9ROSI</name>
<sequence length="61" mass="7020">MSGGSSSGNPPKYTASKLPRIEMADLRPEKRGRCAMRRTRREWGMGGDWEMHRSFDDVDVY</sequence>
<dbReference type="AlphaFoldDB" id="A0AAV0H1Z5"/>
<reference evidence="2" key="1">
    <citation type="submission" date="2022-08" db="EMBL/GenBank/DDBJ databases">
        <authorList>
            <person name="Gutierrez-Valencia J."/>
        </authorList>
    </citation>
    <scope>NUCLEOTIDE SEQUENCE</scope>
</reference>
<gene>
    <name evidence="2" type="ORF">LITE_LOCUS1962</name>
</gene>
<organism evidence="2 3">
    <name type="scientific">Linum tenue</name>
    <dbReference type="NCBI Taxonomy" id="586396"/>
    <lineage>
        <taxon>Eukaryota</taxon>
        <taxon>Viridiplantae</taxon>
        <taxon>Streptophyta</taxon>
        <taxon>Embryophyta</taxon>
        <taxon>Tracheophyta</taxon>
        <taxon>Spermatophyta</taxon>
        <taxon>Magnoliopsida</taxon>
        <taxon>eudicotyledons</taxon>
        <taxon>Gunneridae</taxon>
        <taxon>Pentapetalae</taxon>
        <taxon>rosids</taxon>
        <taxon>fabids</taxon>
        <taxon>Malpighiales</taxon>
        <taxon>Linaceae</taxon>
        <taxon>Linum</taxon>
    </lineage>
</organism>
<evidence type="ECO:0000256" key="1">
    <source>
        <dbReference type="SAM" id="MobiDB-lite"/>
    </source>
</evidence>
<feature type="compositionally biased region" description="Basic and acidic residues" evidence="1">
    <location>
        <begin position="19"/>
        <end position="30"/>
    </location>
</feature>
<proteinExistence type="predicted"/>